<accession>A0A1F8C263</accession>
<sequence>MRKDLIDKTISLYTTVGWKRWFSRIRFWDAPYIETEKLVPSKGTIVDLGCGEGIFTNFLALSSKQRKIVGIELNKERVSQADRRLTNVSFKKGDATKVAIPKADCIILFHLLHHLLSFKDQEKVIARCARALAKRGKLIIVEVNVKPTFKYLVSWFTDHFVVPFLFDKKFYESDIYFRKIADWKKLFAKYNLGCEVILAEKNKPFSHVIFVIQR</sequence>
<dbReference type="STRING" id="1802525.A2975_04850"/>
<evidence type="ECO:0000313" key="3">
    <source>
        <dbReference type="EMBL" id="OGM69909.1"/>
    </source>
</evidence>
<dbReference type="EMBL" id="MGHL01000007">
    <property type="protein sequence ID" value="OGM69909.1"/>
    <property type="molecule type" value="Genomic_DNA"/>
</dbReference>
<keyword evidence="1" id="KW-0808">Transferase</keyword>
<evidence type="ECO:0000256" key="1">
    <source>
        <dbReference type="ARBA" id="ARBA00022679"/>
    </source>
</evidence>
<dbReference type="AlphaFoldDB" id="A0A1F8C263"/>
<dbReference type="Gene3D" id="3.40.50.150">
    <property type="entry name" value="Vaccinia Virus protein VP39"/>
    <property type="match status" value="1"/>
</dbReference>
<organism evidence="3 4">
    <name type="scientific">Candidatus Woesebacteria bacterium RIFCSPLOWO2_01_FULL_44_14</name>
    <dbReference type="NCBI Taxonomy" id="1802525"/>
    <lineage>
        <taxon>Bacteria</taxon>
        <taxon>Candidatus Woeseibacteriota</taxon>
    </lineage>
</organism>
<evidence type="ECO:0000313" key="4">
    <source>
        <dbReference type="Proteomes" id="UP000178429"/>
    </source>
</evidence>
<feature type="domain" description="Methyltransferase" evidence="2">
    <location>
        <begin position="45"/>
        <end position="136"/>
    </location>
</feature>
<proteinExistence type="predicted"/>
<gene>
    <name evidence="3" type="ORF">A2975_04850</name>
</gene>
<evidence type="ECO:0000259" key="2">
    <source>
        <dbReference type="Pfam" id="PF13649"/>
    </source>
</evidence>
<dbReference type="Pfam" id="PF13649">
    <property type="entry name" value="Methyltransf_25"/>
    <property type="match status" value="1"/>
</dbReference>
<dbReference type="CDD" id="cd02440">
    <property type="entry name" value="AdoMet_MTases"/>
    <property type="match status" value="1"/>
</dbReference>
<dbReference type="PANTHER" id="PTHR43861">
    <property type="entry name" value="TRANS-ACONITATE 2-METHYLTRANSFERASE-RELATED"/>
    <property type="match status" value="1"/>
</dbReference>
<dbReference type="Proteomes" id="UP000178429">
    <property type="component" value="Unassembled WGS sequence"/>
</dbReference>
<protein>
    <recommendedName>
        <fullName evidence="2">Methyltransferase domain-containing protein</fullName>
    </recommendedName>
</protein>
<dbReference type="SUPFAM" id="SSF53335">
    <property type="entry name" value="S-adenosyl-L-methionine-dependent methyltransferases"/>
    <property type="match status" value="1"/>
</dbReference>
<comment type="caution">
    <text evidence="3">The sequence shown here is derived from an EMBL/GenBank/DDBJ whole genome shotgun (WGS) entry which is preliminary data.</text>
</comment>
<reference evidence="3 4" key="1">
    <citation type="journal article" date="2016" name="Nat. Commun.">
        <title>Thousands of microbial genomes shed light on interconnected biogeochemical processes in an aquifer system.</title>
        <authorList>
            <person name="Anantharaman K."/>
            <person name="Brown C.T."/>
            <person name="Hug L.A."/>
            <person name="Sharon I."/>
            <person name="Castelle C.J."/>
            <person name="Probst A.J."/>
            <person name="Thomas B.C."/>
            <person name="Singh A."/>
            <person name="Wilkins M.J."/>
            <person name="Karaoz U."/>
            <person name="Brodie E.L."/>
            <person name="Williams K.H."/>
            <person name="Hubbard S.S."/>
            <person name="Banfield J.F."/>
        </authorList>
    </citation>
    <scope>NUCLEOTIDE SEQUENCE [LARGE SCALE GENOMIC DNA]</scope>
</reference>
<dbReference type="GO" id="GO:0016740">
    <property type="term" value="F:transferase activity"/>
    <property type="evidence" value="ECO:0007669"/>
    <property type="project" value="UniProtKB-KW"/>
</dbReference>
<dbReference type="InterPro" id="IPR029063">
    <property type="entry name" value="SAM-dependent_MTases_sf"/>
</dbReference>
<name>A0A1F8C263_9BACT</name>
<dbReference type="InterPro" id="IPR041698">
    <property type="entry name" value="Methyltransf_25"/>
</dbReference>